<comment type="subcellular location">
    <subcellularLocation>
        <location evidence="1 12">Cell outer membrane</location>
        <topology evidence="1 12">Multi-pass membrane protein</topology>
    </subcellularLocation>
</comment>
<keyword evidence="4" id="KW-0410">Iron transport</keyword>
<evidence type="ECO:0000256" key="6">
    <source>
        <dbReference type="ARBA" id="ARBA00022729"/>
    </source>
</evidence>
<dbReference type="Gene3D" id="2.170.130.10">
    <property type="entry name" value="TonB-dependent receptor, plug domain"/>
    <property type="match status" value="1"/>
</dbReference>
<keyword evidence="17" id="KW-1185">Reference proteome</keyword>
<keyword evidence="8" id="KW-0406">Ion transport</keyword>
<dbReference type="EMBL" id="QGNY01000002">
    <property type="protein sequence ID" value="PWS33026.1"/>
    <property type="molecule type" value="Genomic_DNA"/>
</dbReference>
<comment type="caution">
    <text evidence="16">The sequence shown here is derived from an EMBL/GenBank/DDBJ whole genome shotgun (WGS) entry which is preliminary data.</text>
</comment>
<evidence type="ECO:0000256" key="4">
    <source>
        <dbReference type="ARBA" id="ARBA00022496"/>
    </source>
</evidence>
<protein>
    <submittedName>
        <fullName evidence="16">TonB-dependent receptor</fullName>
    </submittedName>
</protein>
<keyword evidence="9 13" id="KW-0798">TonB box</keyword>
<dbReference type="SUPFAM" id="SSF56935">
    <property type="entry name" value="Porins"/>
    <property type="match status" value="1"/>
</dbReference>
<dbReference type="InterPro" id="IPR000531">
    <property type="entry name" value="Beta-barrel_TonB"/>
</dbReference>
<keyword evidence="5 12" id="KW-0812">Transmembrane</keyword>
<dbReference type="InterPro" id="IPR012910">
    <property type="entry name" value="Plug_dom"/>
</dbReference>
<dbReference type="InterPro" id="IPR036942">
    <property type="entry name" value="Beta-barrel_TonB_sf"/>
</dbReference>
<evidence type="ECO:0000313" key="17">
    <source>
        <dbReference type="Proteomes" id="UP000245391"/>
    </source>
</evidence>
<evidence type="ECO:0000256" key="8">
    <source>
        <dbReference type="ARBA" id="ARBA00023065"/>
    </source>
</evidence>
<feature type="domain" description="TonB-dependent receptor-like beta-barrel" evidence="14">
    <location>
        <begin position="327"/>
        <end position="760"/>
    </location>
</feature>
<comment type="similarity">
    <text evidence="12 13">Belongs to the TonB-dependent receptor family.</text>
</comment>
<dbReference type="AlphaFoldDB" id="A0A317F648"/>
<dbReference type="Gene3D" id="2.40.170.20">
    <property type="entry name" value="TonB-dependent receptor, beta-barrel domain"/>
    <property type="match status" value="1"/>
</dbReference>
<evidence type="ECO:0000256" key="3">
    <source>
        <dbReference type="ARBA" id="ARBA00022452"/>
    </source>
</evidence>
<dbReference type="InterPro" id="IPR037066">
    <property type="entry name" value="Plug_dom_sf"/>
</dbReference>
<dbReference type="GO" id="GO:0009279">
    <property type="term" value="C:cell outer membrane"/>
    <property type="evidence" value="ECO:0007669"/>
    <property type="project" value="UniProtKB-SubCell"/>
</dbReference>
<dbReference type="GO" id="GO:0015344">
    <property type="term" value="F:siderophore uptake transmembrane transporter activity"/>
    <property type="evidence" value="ECO:0007669"/>
    <property type="project" value="TreeGrafter"/>
</dbReference>
<dbReference type="Gene3D" id="2.60.40.1120">
    <property type="entry name" value="Carboxypeptidase-like, regulatory domain"/>
    <property type="match status" value="1"/>
</dbReference>
<evidence type="ECO:0000259" key="15">
    <source>
        <dbReference type="Pfam" id="PF07715"/>
    </source>
</evidence>
<evidence type="ECO:0000256" key="12">
    <source>
        <dbReference type="PROSITE-ProRule" id="PRU01360"/>
    </source>
</evidence>
<dbReference type="Proteomes" id="UP000245391">
    <property type="component" value="Unassembled WGS sequence"/>
</dbReference>
<evidence type="ECO:0000256" key="2">
    <source>
        <dbReference type="ARBA" id="ARBA00022448"/>
    </source>
</evidence>
<dbReference type="PROSITE" id="PS52016">
    <property type="entry name" value="TONB_DEPENDENT_REC_3"/>
    <property type="match status" value="1"/>
</dbReference>
<accession>A0A317F648</accession>
<name>A0A317F648_9SPHI</name>
<gene>
    <name evidence="16" type="ORF">DF947_05295</name>
</gene>
<evidence type="ECO:0000256" key="5">
    <source>
        <dbReference type="ARBA" id="ARBA00022692"/>
    </source>
</evidence>
<evidence type="ECO:0000256" key="13">
    <source>
        <dbReference type="RuleBase" id="RU003357"/>
    </source>
</evidence>
<dbReference type="InterPro" id="IPR008969">
    <property type="entry name" value="CarboxyPept-like_regulatory"/>
</dbReference>
<feature type="domain" description="TonB-dependent receptor plug" evidence="15">
    <location>
        <begin position="104"/>
        <end position="211"/>
    </location>
</feature>
<keyword evidence="10 12" id="KW-0472">Membrane</keyword>
<evidence type="ECO:0000256" key="10">
    <source>
        <dbReference type="ARBA" id="ARBA00023136"/>
    </source>
</evidence>
<dbReference type="Pfam" id="PF00593">
    <property type="entry name" value="TonB_dep_Rec_b-barrel"/>
    <property type="match status" value="1"/>
</dbReference>
<evidence type="ECO:0000313" key="16">
    <source>
        <dbReference type="EMBL" id="PWS33026.1"/>
    </source>
</evidence>
<keyword evidence="6" id="KW-0732">Signal</keyword>
<keyword evidence="16" id="KW-0675">Receptor</keyword>
<keyword evidence="3 12" id="KW-1134">Transmembrane beta strand</keyword>
<evidence type="ECO:0000259" key="14">
    <source>
        <dbReference type="Pfam" id="PF00593"/>
    </source>
</evidence>
<keyword evidence="11 12" id="KW-0998">Cell outer membrane</keyword>
<dbReference type="Pfam" id="PF07715">
    <property type="entry name" value="Plug"/>
    <property type="match status" value="1"/>
</dbReference>
<sequence>MLPFLTLAQISVTGNVSDHNQKPLPGATIKLKNQKTAVVSDANGSYTLSNLKAGKYVFSVSYVGYQTVEKTIDLTASTTLNFTLEAQVFLADEVVVRSTRANEKSATTYKNISKAEIQENNFGQDLPFILQNTPGVVVNSDAGAGVGYTGIRIRGSDNSRINVTVNGIPINDSESQGTYYVNMPDFASSVDNVQIQRGVGTSTNGAGAFGASLNIQTTASEMEPYAEVNSTYGSFNTWKNTIKVGTGLINNRFSFDGRLSRISSDGYVDRGSSLLKSYFLSGAYHGNKDLLRINVFAGSEKTYQSWNGIPESRLNNDVAGMQAYIDRNGLSGEDAYNLLNSGRTYNSFLYNNQTDNYWQNHYQMLYARQFSDKFSFNGALHYTQGEGYYEEYRVQNDLADYGLNPVVNGSTTITETDLIRRRWLDNDFYGITYAFNYVPQKNLNFTLGGAYNEYKGAHFGQIIWAQYASNGNIDRHYYDNDGFKTDFNIYGKVNYSPIEALSLFADLQYRRVYYDIAGTENKLNTLAINETLNFFNPKFGATYFINPQSNLYASFSVANKEPNRDDYTDASIGTFPKPERLNDVEVGYRFKNADFNLGANAYGMFYKNQLVVTGKINDVGGNYRQNVDRSYRLGIELDGSYNISKQFIVNANAAFSRNKIKNFTEYYDDYDNGGQVVNNYSLTDISYSPATVLFGELAYKPISGFAVALQSKYVSKQYMDNTQNNDRTINGYWVNNARLGYDFKFAGVKNVNLGLLVNNLFDKKYESNGYTYGYLYGGSRITENFFYPQAGTNFLLSLNVKF</sequence>
<evidence type="ECO:0000256" key="11">
    <source>
        <dbReference type="ARBA" id="ARBA00023237"/>
    </source>
</evidence>
<dbReference type="InterPro" id="IPR039426">
    <property type="entry name" value="TonB-dep_rcpt-like"/>
</dbReference>
<evidence type="ECO:0000256" key="1">
    <source>
        <dbReference type="ARBA" id="ARBA00004571"/>
    </source>
</evidence>
<dbReference type="OrthoDB" id="9761152at2"/>
<evidence type="ECO:0000256" key="7">
    <source>
        <dbReference type="ARBA" id="ARBA00023004"/>
    </source>
</evidence>
<reference evidence="17" key="1">
    <citation type="submission" date="2018-05" db="EMBL/GenBank/DDBJ databases">
        <title>Pedobacter paludis sp. nov., isolated from wetland soil.</title>
        <authorList>
            <person name="Zhang Y."/>
        </authorList>
    </citation>
    <scope>NUCLEOTIDE SEQUENCE [LARGE SCALE GENOMIC DNA]</scope>
    <source>
        <strain evidence="17">R-8</strain>
    </source>
</reference>
<dbReference type="Pfam" id="PF13715">
    <property type="entry name" value="CarbopepD_reg_2"/>
    <property type="match status" value="1"/>
</dbReference>
<organism evidence="16 17">
    <name type="scientific">Pedobacter paludis</name>
    <dbReference type="NCBI Taxonomy" id="2203212"/>
    <lineage>
        <taxon>Bacteria</taxon>
        <taxon>Pseudomonadati</taxon>
        <taxon>Bacteroidota</taxon>
        <taxon>Sphingobacteriia</taxon>
        <taxon>Sphingobacteriales</taxon>
        <taxon>Sphingobacteriaceae</taxon>
        <taxon>Pedobacter</taxon>
    </lineage>
</organism>
<dbReference type="SUPFAM" id="SSF49464">
    <property type="entry name" value="Carboxypeptidase regulatory domain-like"/>
    <property type="match status" value="1"/>
</dbReference>
<keyword evidence="2 12" id="KW-0813">Transport</keyword>
<dbReference type="PANTHER" id="PTHR32552:SF68">
    <property type="entry name" value="FERRICHROME OUTER MEMBRANE TRANSPORTER_PHAGE RECEPTOR"/>
    <property type="match status" value="1"/>
</dbReference>
<proteinExistence type="inferred from homology"/>
<dbReference type="PANTHER" id="PTHR32552">
    <property type="entry name" value="FERRICHROME IRON RECEPTOR-RELATED"/>
    <property type="match status" value="1"/>
</dbReference>
<evidence type="ECO:0000256" key="9">
    <source>
        <dbReference type="ARBA" id="ARBA00023077"/>
    </source>
</evidence>
<keyword evidence="7" id="KW-0408">Iron</keyword>